<dbReference type="RefSeq" id="XP_056487664.1">
    <property type="nucleotide sequence ID" value="XM_056632113.1"/>
</dbReference>
<comment type="caution">
    <text evidence="2">The sequence shown here is derived from an EMBL/GenBank/DDBJ whole genome shotgun (WGS) entry which is preliminary data.</text>
</comment>
<feature type="compositionally biased region" description="Basic and acidic residues" evidence="1">
    <location>
        <begin position="463"/>
        <end position="475"/>
    </location>
</feature>
<reference evidence="2" key="1">
    <citation type="submission" date="2022-12" db="EMBL/GenBank/DDBJ databases">
        <authorList>
            <person name="Petersen C."/>
        </authorList>
    </citation>
    <scope>NUCLEOTIDE SEQUENCE</scope>
    <source>
        <strain evidence="2">IBT 29677</strain>
    </source>
</reference>
<name>A0A9X0B8G9_9EURO</name>
<proteinExistence type="predicted"/>
<reference evidence="2" key="2">
    <citation type="journal article" date="2023" name="IMA Fungus">
        <title>Comparative genomic study of the Penicillium genus elucidates a diverse pangenome and 15 lateral gene transfer events.</title>
        <authorList>
            <person name="Petersen C."/>
            <person name="Sorensen T."/>
            <person name="Nielsen M.R."/>
            <person name="Sondergaard T.E."/>
            <person name="Sorensen J.L."/>
            <person name="Fitzpatrick D.A."/>
            <person name="Frisvad J.C."/>
            <person name="Nielsen K.L."/>
        </authorList>
    </citation>
    <scope>NUCLEOTIDE SEQUENCE</scope>
    <source>
        <strain evidence="2">IBT 29677</strain>
    </source>
</reference>
<feature type="region of interest" description="Disordered" evidence="1">
    <location>
        <begin position="292"/>
        <end position="320"/>
    </location>
</feature>
<feature type="region of interest" description="Disordered" evidence="1">
    <location>
        <begin position="1"/>
        <end position="109"/>
    </location>
</feature>
<dbReference type="AlphaFoldDB" id="A0A9X0B8G9"/>
<evidence type="ECO:0000256" key="1">
    <source>
        <dbReference type="SAM" id="MobiDB-lite"/>
    </source>
</evidence>
<evidence type="ECO:0000313" key="3">
    <source>
        <dbReference type="Proteomes" id="UP001147747"/>
    </source>
</evidence>
<keyword evidence="3" id="KW-1185">Reference proteome</keyword>
<protein>
    <submittedName>
        <fullName evidence="2">Uncharacterized protein</fullName>
    </submittedName>
</protein>
<sequence>MALEDQRGQPARTRRVRDEQDPGLQTTIPEEPNEEDTWSDDANCGDMPSKPGNRHRKPKNDPISNSRRHRQREPVLPPKLSKSRKEKYANDPGSFEQAGGQAVPYGRPGFYGHEPFVPLSQPAPPPVSTQYPPNPYLPNRHSFFQHPMGDPTTPISDQYMNSHPGVPPPYPYPMNPGPYSANIEPQTFFPDPGHHYLNYPHIQPQPVPSFEGMPMAGKPPQTAAPSTLERELEETRRELDNMIISQKRERRALKKQNEAAAQKEAKRDSEARNVERLVREEISKVLERERRSMDFETQSEPVRARAGDDIRGYPTPARHAHDDMQYSNERLGEWDQLREEIAQLVEGRRQYLSQRVPSRGSPDAPARTKLQVRPRTAFGPVNDQDFRDRVEDVVIDLLRSLRSNDDESEWLPSLSSPYRTMSDGYPAREGQQRPRNWQTGTYGSRPINPVIYSSTFAHERKDDAKFSGSPRDFEAHQNVPQDIGNRGYPTNTGQNGGTWDRRNSGRFRGLATAGRQVENSDRLGGPRYPEMPITYHEGFPDELDDQEFFLTASRLLTHLALATRAWTMVLCHLWHLNPHGGIEMFLITTNLDATLDTWLDKTTIIPKRNMSSNSTCSARSNIQVTAS</sequence>
<dbReference type="Proteomes" id="UP001147747">
    <property type="component" value="Unassembled WGS sequence"/>
</dbReference>
<gene>
    <name evidence="2" type="ORF">N7509_007476</name>
</gene>
<feature type="region of interest" description="Disordered" evidence="1">
    <location>
        <begin position="463"/>
        <end position="505"/>
    </location>
</feature>
<dbReference type="OrthoDB" id="4353991at2759"/>
<organism evidence="2 3">
    <name type="scientific">Penicillium cosmopolitanum</name>
    <dbReference type="NCBI Taxonomy" id="1131564"/>
    <lineage>
        <taxon>Eukaryota</taxon>
        <taxon>Fungi</taxon>
        <taxon>Dikarya</taxon>
        <taxon>Ascomycota</taxon>
        <taxon>Pezizomycotina</taxon>
        <taxon>Eurotiomycetes</taxon>
        <taxon>Eurotiomycetidae</taxon>
        <taxon>Eurotiales</taxon>
        <taxon>Aspergillaceae</taxon>
        <taxon>Penicillium</taxon>
    </lineage>
</organism>
<feature type="region of interest" description="Disordered" evidence="1">
    <location>
        <begin position="245"/>
        <end position="271"/>
    </location>
</feature>
<feature type="compositionally biased region" description="Basic and acidic residues" evidence="1">
    <location>
        <begin position="255"/>
        <end position="271"/>
    </location>
</feature>
<dbReference type="GeneID" id="81371093"/>
<dbReference type="EMBL" id="JAPZBU010000008">
    <property type="protein sequence ID" value="KAJ5391986.1"/>
    <property type="molecule type" value="Genomic_DNA"/>
</dbReference>
<accession>A0A9X0B8G9</accession>
<evidence type="ECO:0000313" key="2">
    <source>
        <dbReference type="EMBL" id="KAJ5391986.1"/>
    </source>
</evidence>
<feature type="compositionally biased region" description="Basic and acidic residues" evidence="1">
    <location>
        <begin position="302"/>
        <end position="311"/>
    </location>
</feature>